<reference evidence="16" key="1">
    <citation type="submission" date="2013-04" db="EMBL/GenBank/DDBJ databases">
        <authorList>
            <person name="Qu J."/>
            <person name="Murali S.C."/>
            <person name="Bandaranaike D."/>
            <person name="Bellair M."/>
            <person name="Blankenburg K."/>
            <person name="Chao H."/>
            <person name="Dinh H."/>
            <person name="Doddapaneni H."/>
            <person name="Downs B."/>
            <person name="Dugan-Rocha S."/>
            <person name="Elkadiri S."/>
            <person name="Gnanaolivu R.D."/>
            <person name="Hernandez B."/>
            <person name="Javaid M."/>
            <person name="Jayaseelan J.C."/>
            <person name="Lee S."/>
            <person name="Li M."/>
            <person name="Ming W."/>
            <person name="Munidasa M."/>
            <person name="Muniz J."/>
            <person name="Nguyen L."/>
            <person name="Ongeri F."/>
            <person name="Osuji N."/>
            <person name="Pu L.-L."/>
            <person name="Puazo M."/>
            <person name="Qu C."/>
            <person name="Quiroz J."/>
            <person name="Raj R."/>
            <person name="Weissenberger G."/>
            <person name="Xin Y."/>
            <person name="Zou X."/>
            <person name="Han Y."/>
            <person name="Richards S."/>
            <person name="Worley K."/>
            <person name="Muzny D."/>
            <person name="Gibbs R."/>
        </authorList>
    </citation>
    <scope>NUCLEOTIDE SEQUENCE</scope>
    <source>
        <strain evidence="16">Sampled in the wild</strain>
    </source>
</reference>
<evidence type="ECO:0000256" key="12">
    <source>
        <dbReference type="ARBA" id="ARBA00023157"/>
    </source>
</evidence>
<name>A0A8K0P0C0_LADFU</name>
<comment type="caution">
    <text evidence="14">Lacks conserved residue(s) required for the propagation of feature annotation.</text>
</comment>
<evidence type="ECO:0000256" key="11">
    <source>
        <dbReference type="ARBA" id="ARBA00023049"/>
    </source>
</evidence>
<keyword evidence="5" id="KW-0121">Carboxypeptidase</keyword>
<keyword evidence="4" id="KW-0964">Secreted</keyword>
<dbReference type="Pfam" id="PF02244">
    <property type="entry name" value="Propep_M14"/>
    <property type="match status" value="1"/>
</dbReference>
<dbReference type="SUPFAM" id="SSF54897">
    <property type="entry name" value="Protease propeptides/inhibitors"/>
    <property type="match status" value="1"/>
</dbReference>
<evidence type="ECO:0000313" key="16">
    <source>
        <dbReference type="EMBL" id="KAG8226504.1"/>
    </source>
</evidence>
<evidence type="ECO:0000256" key="1">
    <source>
        <dbReference type="ARBA" id="ARBA00001947"/>
    </source>
</evidence>
<dbReference type="CDD" id="cd03860">
    <property type="entry name" value="M14_CP_A-B_like"/>
    <property type="match status" value="1"/>
</dbReference>
<evidence type="ECO:0000313" key="17">
    <source>
        <dbReference type="Proteomes" id="UP000792457"/>
    </source>
</evidence>
<dbReference type="FunFam" id="3.40.630.10:FF:000040">
    <property type="entry name" value="zinc carboxypeptidase"/>
    <property type="match status" value="1"/>
</dbReference>
<sequence>MDISGGLSWKSAQVYNLTSAFPGIDWWSTPTRHDLEGDLMVSPPMRKVFESILNAKSLSYEVLSDNVQALFDAEVRRQRLAQKRSRPNERISFERYYDYDGICAYLDEIAAKHPNIVTQIVAGKSYEGRVVRGVKVSSGPGKRMVMVDAGIHAREWIAPAVALYLLQQLTEGTATDLVNDVDWLILPVVNPDGYQFTFTENRNWKKTRSVFSPTEYCKGVDANRNFDFHWMESGSSQMPCDSAFAGKSAFSEPESNNIKSVILQNVNEIDAYITLHSYGQYIFYPWEYSSELPDDWQELDHLAKEMRAAIASVHGTSYLVGTSGAILFPASGTSSDWAKAVPKIKYTYTIKLPGGGGTGFDLPPERIPNVVQETLMGLKVVGQHVSGKHKK</sequence>
<comment type="similarity">
    <text evidence="3 14">Belongs to the peptidase M14 family.</text>
</comment>
<keyword evidence="10" id="KW-0862">Zinc</keyword>
<proteinExistence type="inferred from homology"/>
<dbReference type="InterPro" id="IPR000834">
    <property type="entry name" value="Peptidase_M14"/>
</dbReference>
<keyword evidence="12" id="KW-1015">Disulfide bond</keyword>
<comment type="caution">
    <text evidence="16">The sequence shown here is derived from an EMBL/GenBank/DDBJ whole genome shotgun (WGS) entry which is preliminary data.</text>
</comment>
<comment type="subcellular location">
    <subcellularLocation>
        <location evidence="2">Secreted</location>
    </subcellularLocation>
</comment>
<keyword evidence="17" id="KW-1185">Reference proteome</keyword>
<dbReference type="PANTHER" id="PTHR11705:SF140">
    <property type="entry name" value="FI02848P-RELATED"/>
    <property type="match status" value="1"/>
</dbReference>
<accession>A0A8K0P0C0</accession>
<dbReference type="GO" id="GO:0004181">
    <property type="term" value="F:metallocarboxypeptidase activity"/>
    <property type="evidence" value="ECO:0007669"/>
    <property type="project" value="InterPro"/>
</dbReference>
<evidence type="ECO:0000256" key="5">
    <source>
        <dbReference type="ARBA" id="ARBA00022645"/>
    </source>
</evidence>
<dbReference type="Pfam" id="PF00246">
    <property type="entry name" value="Peptidase_M14"/>
    <property type="match status" value="1"/>
</dbReference>
<reference evidence="16" key="2">
    <citation type="submission" date="2017-10" db="EMBL/GenBank/DDBJ databases">
        <title>Ladona fulva Genome sequencing and assembly.</title>
        <authorList>
            <person name="Murali S."/>
            <person name="Richards S."/>
            <person name="Bandaranaike D."/>
            <person name="Bellair M."/>
            <person name="Blankenburg K."/>
            <person name="Chao H."/>
            <person name="Dinh H."/>
            <person name="Doddapaneni H."/>
            <person name="Dugan-Rocha S."/>
            <person name="Elkadiri S."/>
            <person name="Gnanaolivu R."/>
            <person name="Hernandez B."/>
            <person name="Skinner E."/>
            <person name="Javaid M."/>
            <person name="Lee S."/>
            <person name="Li M."/>
            <person name="Ming W."/>
            <person name="Munidasa M."/>
            <person name="Muniz J."/>
            <person name="Nguyen L."/>
            <person name="Hughes D."/>
            <person name="Osuji N."/>
            <person name="Pu L.-L."/>
            <person name="Puazo M."/>
            <person name="Qu C."/>
            <person name="Quiroz J."/>
            <person name="Raj R."/>
            <person name="Weissenberger G."/>
            <person name="Xin Y."/>
            <person name="Zou X."/>
            <person name="Han Y."/>
            <person name="Worley K."/>
            <person name="Muzny D."/>
            <person name="Gibbs R."/>
        </authorList>
    </citation>
    <scope>NUCLEOTIDE SEQUENCE</scope>
    <source>
        <strain evidence="16">Sampled in the wild</strain>
    </source>
</reference>
<dbReference type="InterPro" id="IPR003146">
    <property type="entry name" value="M14A_act_pep"/>
</dbReference>
<dbReference type="GO" id="GO:0008270">
    <property type="term" value="F:zinc ion binding"/>
    <property type="evidence" value="ECO:0007669"/>
    <property type="project" value="InterPro"/>
</dbReference>
<dbReference type="SMART" id="SM00631">
    <property type="entry name" value="Zn_pept"/>
    <property type="match status" value="1"/>
</dbReference>
<evidence type="ECO:0000256" key="10">
    <source>
        <dbReference type="ARBA" id="ARBA00022833"/>
    </source>
</evidence>
<dbReference type="Proteomes" id="UP000792457">
    <property type="component" value="Unassembled WGS sequence"/>
</dbReference>
<evidence type="ECO:0000256" key="14">
    <source>
        <dbReference type="PROSITE-ProRule" id="PRU01379"/>
    </source>
</evidence>
<keyword evidence="8" id="KW-0732">Signal</keyword>
<keyword evidence="6" id="KW-0645">Protease</keyword>
<dbReference type="AlphaFoldDB" id="A0A8K0P0C0"/>
<evidence type="ECO:0000256" key="2">
    <source>
        <dbReference type="ARBA" id="ARBA00004613"/>
    </source>
</evidence>
<dbReference type="OrthoDB" id="3626597at2759"/>
<dbReference type="EMBL" id="KZ308284">
    <property type="protein sequence ID" value="KAG8226504.1"/>
    <property type="molecule type" value="Genomic_DNA"/>
</dbReference>
<feature type="domain" description="Peptidase M14" evidence="15">
    <location>
        <begin position="95"/>
        <end position="385"/>
    </location>
</feature>
<dbReference type="GO" id="GO:0006508">
    <property type="term" value="P:proteolysis"/>
    <property type="evidence" value="ECO:0007669"/>
    <property type="project" value="UniProtKB-KW"/>
</dbReference>
<keyword evidence="7" id="KW-0479">Metal-binding</keyword>
<dbReference type="PANTHER" id="PTHR11705">
    <property type="entry name" value="PROTEASE FAMILY M14 CARBOXYPEPTIDASE A,B"/>
    <property type="match status" value="1"/>
</dbReference>
<comment type="cofactor">
    <cofactor evidence="1">
        <name>Zn(2+)</name>
        <dbReference type="ChEBI" id="CHEBI:29105"/>
    </cofactor>
</comment>
<evidence type="ECO:0000259" key="15">
    <source>
        <dbReference type="PROSITE" id="PS52035"/>
    </source>
</evidence>
<evidence type="ECO:0000256" key="8">
    <source>
        <dbReference type="ARBA" id="ARBA00022729"/>
    </source>
</evidence>
<evidence type="ECO:0000256" key="6">
    <source>
        <dbReference type="ARBA" id="ARBA00022670"/>
    </source>
</evidence>
<keyword evidence="11" id="KW-0482">Metalloprotease</keyword>
<gene>
    <name evidence="16" type="ORF">J437_LFUL007386</name>
</gene>
<organism evidence="16 17">
    <name type="scientific">Ladona fulva</name>
    <name type="common">Scarce chaser dragonfly</name>
    <name type="synonym">Libellula fulva</name>
    <dbReference type="NCBI Taxonomy" id="123851"/>
    <lineage>
        <taxon>Eukaryota</taxon>
        <taxon>Metazoa</taxon>
        <taxon>Ecdysozoa</taxon>
        <taxon>Arthropoda</taxon>
        <taxon>Hexapoda</taxon>
        <taxon>Insecta</taxon>
        <taxon>Pterygota</taxon>
        <taxon>Palaeoptera</taxon>
        <taxon>Odonata</taxon>
        <taxon>Epiprocta</taxon>
        <taxon>Anisoptera</taxon>
        <taxon>Libelluloidea</taxon>
        <taxon>Libellulidae</taxon>
        <taxon>Ladona</taxon>
    </lineage>
</organism>
<keyword evidence="9" id="KW-0378">Hydrolase</keyword>
<dbReference type="Gene3D" id="3.30.70.340">
    <property type="entry name" value="Metallocarboxypeptidase-like"/>
    <property type="match status" value="1"/>
</dbReference>
<dbReference type="SUPFAM" id="SSF53187">
    <property type="entry name" value="Zn-dependent exopeptidases"/>
    <property type="match status" value="1"/>
</dbReference>
<dbReference type="PRINTS" id="PR00765">
    <property type="entry name" value="CRBOXYPTASEA"/>
</dbReference>
<evidence type="ECO:0000256" key="7">
    <source>
        <dbReference type="ARBA" id="ARBA00022723"/>
    </source>
</evidence>
<dbReference type="PROSITE" id="PS52035">
    <property type="entry name" value="PEPTIDASE_M14"/>
    <property type="match status" value="1"/>
</dbReference>
<evidence type="ECO:0000256" key="3">
    <source>
        <dbReference type="ARBA" id="ARBA00005988"/>
    </source>
</evidence>
<comment type="function">
    <text evidence="13">Involved in the digestion of the blood meal.</text>
</comment>
<dbReference type="Gene3D" id="3.40.630.10">
    <property type="entry name" value="Zn peptidases"/>
    <property type="match status" value="1"/>
</dbReference>
<protein>
    <recommendedName>
        <fullName evidence="15">Peptidase M14 domain-containing protein</fullName>
    </recommendedName>
</protein>
<evidence type="ECO:0000256" key="9">
    <source>
        <dbReference type="ARBA" id="ARBA00022801"/>
    </source>
</evidence>
<dbReference type="InterPro" id="IPR036990">
    <property type="entry name" value="M14A-like_propep"/>
</dbReference>
<dbReference type="GO" id="GO:0005615">
    <property type="term" value="C:extracellular space"/>
    <property type="evidence" value="ECO:0007669"/>
    <property type="project" value="TreeGrafter"/>
</dbReference>
<evidence type="ECO:0000256" key="13">
    <source>
        <dbReference type="ARBA" id="ARBA00057299"/>
    </source>
</evidence>
<evidence type="ECO:0000256" key="4">
    <source>
        <dbReference type="ARBA" id="ARBA00022525"/>
    </source>
</evidence>